<dbReference type="OrthoDB" id="7667at10239"/>
<organism evidence="1 2">
    <name type="scientific">Proteus phage vB_PmiM_Pm5461</name>
    <dbReference type="NCBI Taxonomy" id="1636250"/>
    <lineage>
        <taxon>Viruses</taxon>
        <taxon>Duplodnaviria</taxon>
        <taxon>Heunggongvirae</taxon>
        <taxon>Uroviricota</taxon>
        <taxon>Caudoviricetes</taxon>
        <taxon>Pantevenvirales</taxon>
        <taxon>Straboviridae</taxon>
        <taxon>Bragavirus</taxon>
        <taxon>Bragavirus pm5461</taxon>
    </lineage>
</organism>
<protein>
    <submittedName>
        <fullName evidence="1">Baseplate hub assembly protein</fullName>
    </submittedName>
</protein>
<gene>
    <name evidence="1" type="ORF">Pm5461_177</name>
</gene>
<dbReference type="GeneID" id="26622725"/>
<dbReference type="RefSeq" id="YP_009195599.1">
    <property type="nucleotide sequence ID" value="NC_028762.1"/>
</dbReference>
<evidence type="ECO:0000313" key="2">
    <source>
        <dbReference type="Proteomes" id="UP000202749"/>
    </source>
</evidence>
<dbReference type="EMBL" id="KP890823">
    <property type="protein sequence ID" value="AKA62043.1"/>
    <property type="molecule type" value="Genomic_DNA"/>
</dbReference>
<dbReference type="KEGG" id="vg:26622725"/>
<keyword evidence="2" id="KW-1185">Reference proteome</keyword>
<dbReference type="Pfam" id="PF12322">
    <property type="entry name" value="T4_baseplate"/>
    <property type="match status" value="1"/>
</dbReference>
<dbReference type="InterPro" id="IPR024364">
    <property type="entry name" value="Baseplate_phage_T4-like"/>
</dbReference>
<accession>A0A0G2SS96</accession>
<reference evidence="1 2" key="1">
    <citation type="submission" date="2015-03" db="EMBL/GenBank/DDBJ databases">
        <authorList>
            <person name="Melo L.D.R."/>
            <person name="Veiga P."/>
            <person name="Cerca N."/>
            <person name="Kropinski A.M."/>
            <person name="Azeredo J."/>
            <person name="Almeida C."/>
            <person name="Sillankorva S."/>
        </authorList>
    </citation>
    <scope>NUCLEOTIDE SEQUENCE [LARGE SCALE GENOMIC DNA]</scope>
</reference>
<evidence type="ECO:0000313" key="1">
    <source>
        <dbReference type="EMBL" id="AKA62043.1"/>
    </source>
</evidence>
<dbReference type="Proteomes" id="UP000202749">
    <property type="component" value="Segment"/>
</dbReference>
<sequence>MNIIRIVTPEKTYRIRQFSNDDYLQLLFVRSEIEKNPDEAEQILDELLEECFPDMPKIYRPYAFIIWFTASIGKTVLPIRFKCPKCGKEKKTFLNLELKKLNRPVLETSGIKIYFDFTNNMTTDIKQLFDSCIYKIEDANSEYLWEDLDQENKNLVMSVISLDDFETIIKDIYPIYIPIKFSCCESHEMTYRNILDLFKIILSEEEIITFYKINHIMVKQGYSLSDIEKMTPMNRTITLALIEKDIKDKKHAKSGIS</sequence>
<name>A0A0G2SS96_9CAUD</name>
<proteinExistence type="predicted"/>